<feature type="transmembrane region" description="Helical" evidence="1">
    <location>
        <begin position="540"/>
        <end position="560"/>
    </location>
</feature>
<proteinExistence type="predicted"/>
<protein>
    <submittedName>
        <fullName evidence="2">Uncharacterized protein</fullName>
    </submittedName>
</protein>
<dbReference type="AlphaFoldDB" id="A0AAV7HYU1"/>
<reference evidence="2 3" key="1">
    <citation type="journal article" date="2021" name="J. Hered.">
        <title>A chromosome-level genome assembly of the parasitoid wasp, Cotesia glomerata (Hymenoptera: Braconidae).</title>
        <authorList>
            <person name="Pinto B.J."/>
            <person name="Weis J.J."/>
            <person name="Gamble T."/>
            <person name="Ode P.J."/>
            <person name="Paul R."/>
            <person name="Zaspel J.M."/>
        </authorList>
    </citation>
    <scope>NUCLEOTIDE SEQUENCE [LARGE SCALE GENOMIC DNA]</scope>
    <source>
        <strain evidence="2">CgM1</strain>
    </source>
</reference>
<organism evidence="2 3">
    <name type="scientific">Cotesia glomerata</name>
    <name type="common">Lepidopteran parasitic wasp</name>
    <name type="synonym">Apanteles glomeratus</name>
    <dbReference type="NCBI Taxonomy" id="32391"/>
    <lineage>
        <taxon>Eukaryota</taxon>
        <taxon>Metazoa</taxon>
        <taxon>Ecdysozoa</taxon>
        <taxon>Arthropoda</taxon>
        <taxon>Hexapoda</taxon>
        <taxon>Insecta</taxon>
        <taxon>Pterygota</taxon>
        <taxon>Neoptera</taxon>
        <taxon>Endopterygota</taxon>
        <taxon>Hymenoptera</taxon>
        <taxon>Apocrita</taxon>
        <taxon>Ichneumonoidea</taxon>
        <taxon>Braconidae</taxon>
        <taxon>Microgastrinae</taxon>
        <taxon>Cotesia</taxon>
    </lineage>
</organism>
<keyword evidence="1" id="KW-0472">Membrane</keyword>
<comment type="caution">
    <text evidence="2">The sequence shown here is derived from an EMBL/GenBank/DDBJ whole genome shotgun (WGS) entry which is preliminary data.</text>
</comment>
<dbReference type="EMBL" id="JAHXZJ010002609">
    <property type="protein sequence ID" value="KAH0539351.1"/>
    <property type="molecule type" value="Genomic_DNA"/>
</dbReference>
<gene>
    <name evidence="2" type="ORF">KQX54_004239</name>
</gene>
<name>A0AAV7HYU1_COTGL</name>
<sequence>MNKEATQNKLPTLLNIVIHFLQTCEKDYQTIVLHKDVSESMIKSLSGLEKIAVVLQKDLPIIEFNFLRKNKVDLFIVTLENSVKNLNQILLDLKTSLRWEIMIPHFVLNNIENGCKDAKAVLKMVWQQKILNCYYVCFDSEGKLFVYTFNPYSSRSPYQWRMVEEISNKSIYMAIYNRPYNEADICDGFNFDRTKQHDKTATKILANKDFVFNDSYELSKAIEVFFNASLTKITLWDCDPSLEEYRSQKRTTDFVMCLQNYDRITKLDNLAATYPISINGHYIFSNNQRYLSPLEKKYNSFGINIIIITLLLSIIIYVVILNMTSFRSYSFPIVEILRLWAGFSLNTKVKTLPLRIFFTPVFLFFLVMQSTLQGDLAEFLSKTELRENADSVTDIQRDYYKEVLIVDYMLSNKLTFETIKSKVINSNESYCVETVIEDESTACLIADHDLMSILKTKINSTIYLQNFYVSKYPLDAKNFVYCARRDWPLREKFDIFLMHLESFGINRKLLEGTRFHLRIKSNLQKSRYVLSYQQISFDSLSFVFFCWTMGMICSILSFIFETCILSNRCFFKLSLVDKNKIVVEDKKLKIFYGNNKQKVLYFRDDRKITNNIKNRMIVIKRSPHCGIEHI</sequence>
<evidence type="ECO:0000256" key="1">
    <source>
        <dbReference type="SAM" id="Phobius"/>
    </source>
</evidence>
<feature type="transmembrane region" description="Helical" evidence="1">
    <location>
        <begin position="352"/>
        <end position="372"/>
    </location>
</feature>
<keyword evidence="1" id="KW-0812">Transmembrane</keyword>
<dbReference type="Proteomes" id="UP000826195">
    <property type="component" value="Unassembled WGS sequence"/>
</dbReference>
<feature type="transmembrane region" description="Helical" evidence="1">
    <location>
        <begin position="301"/>
        <end position="320"/>
    </location>
</feature>
<evidence type="ECO:0000313" key="2">
    <source>
        <dbReference type="EMBL" id="KAH0539351.1"/>
    </source>
</evidence>
<accession>A0AAV7HYU1</accession>
<keyword evidence="1" id="KW-1133">Transmembrane helix</keyword>
<keyword evidence="3" id="KW-1185">Reference proteome</keyword>
<evidence type="ECO:0000313" key="3">
    <source>
        <dbReference type="Proteomes" id="UP000826195"/>
    </source>
</evidence>